<keyword evidence="2 4" id="KW-0863">Zinc-finger</keyword>
<keyword evidence="1" id="KW-0479">Metal-binding</keyword>
<dbReference type="SUPFAM" id="SSF57850">
    <property type="entry name" value="RING/U-box"/>
    <property type="match status" value="1"/>
</dbReference>
<keyword evidence="3" id="KW-0862">Zinc</keyword>
<dbReference type="Gene3D" id="3.30.40.10">
    <property type="entry name" value="Zinc/RING finger domain, C3HC4 (zinc finger)"/>
    <property type="match status" value="1"/>
</dbReference>
<dbReference type="PANTHER" id="PTHR15315">
    <property type="entry name" value="RING FINGER PROTEIN 41, 151"/>
    <property type="match status" value="1"/>
</dbReference>
<comment type="caution">
    <text evidence="6">The sequence shown here is derived from an EMBL/GenBank/DDBJ whole genome shotgun (WGS) entry which is preliminary data.</text>
</comment>
<dbReference type="EMBL" id="SDMP01000020">
    <property type="protein sequence ID" value="RYQ83096.1"/>
    <property type="molecule type" value="Genomic_DNA"/>
</dbReference>
<dbReference type="OrthoDB" id="1630758at2759"/>
<accession>A0A444X066</accession>
<evidence type="ECO:0000256" key="2">
    <source>
        <dbReference type="ARBA" id="ARBA00022771"/>
    </source>
</evidence>
<evidence type="ECO:0000256" key="3">
    <source>
        <dbReference type="ARBA" id="ARBA00022833"/>
    </source>
</evidence>
<evidence type="ECO:0000259" key="5">
    <source>
        <dbReference type="PROSITE" id="PS50089"/>
    </source>
</evidence>
<dbReference type="Proteomes" id="UP000289738">
    <property type="component" value="Chromosome B10"/>
</dbReference>
<dbReference type="InterPro" id="IPR013083">
    <property type="entry name" value="Znf_RING/FYVE/PHD"/>
</dbReference>
<sequence>MEMMPYQLSRLPYHDSLKLLEADIQHANSLAAAIPRTEGGTVLQMKLVYNHLAPLVLLFLQWMDCSCASFLHRYLNLFHIVIYKVHNDGRNMSSHGRKATIGDFYAVILPSLQRLHGSLEKLETSKEGQSSSMEHSSYGKKMIVEGDGKLTNVDLQREDECDICLEPCTKMVLPNCCHAMCIRCYRKWNTRSQSCPFCRGSLRRVNSEDLWVLTCNEDVVDAETVSKEDLWRFYLYINKLPKHHPEALFVMYYEYLI</sequence>
<evidence type="ECO:0000313" key="7">
    <source>
        <dbReference type="Proteomes" id="UP000289738"/>
    </source>
</evidence>
<dbReference type="GO" id="GO:0008270">
    <property type="term" value="F:zinc ion binding"/>
    <property type="evidence" value="ECO:0007669"/>
    <property type="project" value="UniProtKB-KW"/>
</dbReference>
<gene>
    <name evidence="6" type="ORF">Ahy_B10g101717</name>
</gene>
<dbReference type="PROSITE" id="PS00518">
    <property type="entry name" value="ZF_RING_1"/>
    <property type="match status" value="1"/>
</dbReference>
<keyword evidence="7" id="KW-1185">Reference proteome</keyword>
<proteinExistence type="predicted"/>
<dbReference type="GO" id="GO:0016567">
    <property type="term" value="P:protein ubiquitination"/>
    <property type="evidence" value="ECO:0007669"/>
    <property type="project" value="TreeGrafter"/>
</dbReference>
<dbReference type="STRING" id="3818.A0A444X066"/>
<feature type="domain" description="RING-type" evidence="5">
    <location>
        <begin position="161"/>
        <end position="199"/>
    </location>
</feature>
<evidence type="ECO:0000256" key="4">
    <source>
        <dbReference type="PROSITE-ProRule" id="PRU00175"/>
    </source>
</evidence>
<dbReference type="Gramene" id="arahy.Tifrunner.gnm2.ann2.Ah20g131400.1">
    <property type="protein sequence ID" value="arahy.Tifrunner.gnm2.ann2.Ah20g131400.1-CDS"/>
    <property type="gene ID" value="arahy.Tifrunner.gnm2.ann2.Ah20g131400"/>
</dbReference>
<dbReference type="PROSITE" id="PS50089">
    <property type="entry name" value="ZF_RING_2"/>
    <property type="match status" value="1"/>
</dbReference>
<name>A0A444X066_ARAHY</name>
<dbReference type="InterPro" id="IPR001841">
    <property type="entry name" value="Znf_RING"/>
</dbReference>
<evidence type="ECO:0000313" key="6">
    <source>
        <dbReference type="EMBL" id="RYQ83096.1"/>
    </source>
</evidence>
<dbReference type="AlphaFoldDB" id="A0A444X066"/>
<dbReference type="GO" id="GO:0061630">
    <property type="term" value="F:ubiquitin protein ligase activity"/>
    <property type="evidence" value="ECO:0007669"/>
    <property type="project" value="TreeGrafter"/>
</dbReference>
<dbReference type="SMART" id="SM00184">
    <property type="entry name" value="RING"/>
    <property type="match status" value="1"/>
</dbReference>
<reference evidence="6 7" key="1">
    <citation type="submission" date="2019-01" db="EMBL/GenBank/DDBJ databases">
        <title>Sequencing of cultivated peanut Arachis hypogaea provides insights into genome evolution and oil improvement.</title>
        <authorList>
            <person name="Chen X."/>
        </authorList>
    </citation>
    <scope>NUCLEOTIDE SEQUENCE [LARGE SCALE GENOMIC DNA]</scope>
    <source>
        <strain evidence="7">cv. Fuhuasheng</strain>
        <tissue evidence="6">Leaves</tissue>
    </source>
</reference>
<organism evidence="6 7">
    <name type="scientific">Arachis hypogaea</name>
    <name type="common">Peanut</name>
    <dbReference type="NCBI Taxonomy" id="3818"/>
    <lineage>
        <taxon>Eukaryota</taxon>
        <taxon>Viridiplantae</taxon>
        <taxon>Streptophyta</taxon>
        <taxon>Embryophyta</taxon>
        <taxon>Tracheophyta</taxon>
        <taxon>Spermatophyta</taxon>
        <taxon>Magnoliopsida</taxon>
        <taxon>eudicotyledons</taxon>
        <taxon>Gunneridae</taxon>
        <taxon>Pentapetalae</taxon>
        <taxon>rosids</taxon>
        <taxon>fabids</taxon>
        <taxon>Fabales</taxon>
        <taxon>Fabaceae</taxon>
        <taxon>Papilionoideae</taxon>
        <taxon>50 kb inversion clade</taxon>
        <taxon>dalbergioids sensu lato</taxon>
        <taxon>Dalbergieae</taxon>
        <taxon>Pterocarpus clade</taxon>
        <taxon>Arachis</taxon>
    </lineage>
</organism>
<protein>
    <recommendedName>
        <fullName evidence="5">RING-type domain-containing protein</fullName>
    </recommendedName>
</protein>
<dbReference type="InterPro" id="IPR017907">
    <property type="entry name" value="Znf_RING_CS"/>
</dbReference>
<dbReference type="Pfam" id="PF13920">
    <property type="entry name" value="zf-C3HC4_3"/>
    <property type="match status" value="1"/>
</dbReference>
<dbReference type="PANTHER" id="PTHR15315:SF84">
    <property type="entry name" value="RING-TYPE DOMAIN-CONTAINING PROTEIN"/>
    <property type="match status" value="1"/>
</dbReference>
<evidence type="ECO:0000256" key="1">
    <source>
        <dbReference type="ARBA" id="ARBA00022723"/>
    </source>
</evidence>